<sequence length="175" mass="19093">MSFGFLALILLVLPLSIEALPHDLTSLADASALKERRADQIIILCLIFSLLVYCIIFPVLAIIIGHRGKLPSGPSNRRVPPKISGSVPSQISAPELPQYVGAAAPLPPAAPEVTVSQLPWSASHPSCCIHARTPRSPRFYPFARRSRMQSIQQASIRSRFPKTSPSPGRTPRQSW</sequence>
<feature type="chain" id="PRO_5041914693" evidence="3">
    <location>
        <begin position="20"/>
        <end position="175"/>
    </location>
</feature>
<keyword evidence="3" id="KW-0732">Signal</keyword>
<comment type="caution">
    <text evidence="4">The sequence shown here is derived from an EMBL/GenBank/DDBJ whole genome shotgun (WGS) entry which is preliminary data.</text>
</comment>
<evidence type="ECO:0000256" key="2">
    <source>
        <dbReference type="SAM" id="Phobius"/>
    </source>
</evidence>
<evidence type="ECO:0000256" key="1">
    <source>
        <dbReference type="SAM" id="MobiDB-lite"/>
    </source>
</evidence>
<keyword evidence="2" id="KW-1133">Transmembrane helix</keyword>
<feature type="region of interest" description="Disordered" evidence="1">
    <location>
        <begin position="150"/>
        <end position="175"/>
    </location>
</feature>
<gene>
    <name evidence="4" type="ORF">DFH08DRAFT_928011</name>
</gene>
<accession>A0AAD7AT04</accession>
<keyword evidence="5" id="KW-1185">Reference proteome</keyword>
<evidence type="ECO:0000313" key="4">
    <source>
        <dbReference type="EMBL" id="KAJ7367506.1"/>
    </source>
</evidence>
<organism evidence="4 5">
    <name type="scientific">Mycena albidolilacea</name>
    <dbReference type="NCBI Taxonomy" id="1033008"/>
    <lineage>
        <taxon>Eukaryota</taxon>
        <taxon>Fungi</taxon>
        <taxon>Dikarya</taxon>
        <taxon>Basidiomycota</taxon>
        <taxon>Agaricomycotina</taxon>
        <taxon>Agaricomycetes</taxon>
        <taxon>Agaricomycetidae</taxon>
        <taxon>Agaricales</taxon>
        <taxon>Marasmiineae</taxon>
        <taxon>Mycenaceae</taxon>
        <taxon>Mycena</taxon>
    </lineage>
</organism>
<dbReference type="AlphaFoldDB" id="A0AAD7AT04"/>
<name>A0AAD7AT04_9AGAR</name>
<keyword evidence="2" id="KW-0812">Transmembrane</keyword>
<evidence type="ECO:0000256" key="3">
    <source>
        <dbReference type="SAM" id="SignalP"/>
    </source>
</evidence>
<dbReference type="EMBL" id="JARIHO010000001">
    <property type="protein sequence ID" value="KAJ7367506.1"/>
    <property type="molecule type" value="Genomic_DNA"/>
</dbReference>
<feature type="signal peptide" evidence="3">
    <location>
        <begin position="1"/>
        <end position="19"/>
    </location>
</feature>
<feature type="transmembrane region" description="Helical" evidence="2">
    <location>
        <begin position="41"/>
        <end position="64"/>
    </location>
</feature>
<protein>
    <submittedName>
        <fullName evidence="4">Uncharacterized protein</fullName>
    </submittedName>
</protein>
<dbReference type="Proteomes" id="UP001218218">
    <property type="component" value="Unassembled WGS sequence"/>
</dbReference>
<keyword evidence="2" id="KW-0472">Membrane</keyword>
<proteinExistence type="predicted"/>
<evidence type="ECO:0000313" key="5">
    <source>
        <dbReference type="Proteomes" id="UP001218218"/>
    </source>
</evidence>
<reference evidence="4" key="1">
    <citation type="submission" date="2023-03" db="EMBL/GenBank/DDBJ databases">
        <title>Massive genome expansion in bonnet fungi (Mycena s.s.) driven by repeated elements and novel gene families across ecological guilds.</title>
        <authorList>
            <consortium name="Lawrence Berkeley National Laboratory"/>
            <person name="Harder C.B."/>
            <person name="Miyauchi S."/>
            <person name="Viragh M."/>
            <person name="Kuo A."/>
            <person name="Thoen E."/>
            <person name="Andreopoulos B."/>
            <person name="Lu D."/>
            <person name="Skrede I."/>
            <person name="Drula E."/>
            <person name="Henrissat B."/>
            <person name="Morin E."/>
            <person name="Kohler A."/>
            <person name="Barry K."/>
            <person name="LaButti K."/>
            <person name="Morin E."/>
            <person name="Salamov A."/>
            <person name="Lipzen A."/>
            <person name="Mereny Z."/>
            <person name="Hegedus B."/>
            <person name="Baldrian P."/>
            <person name="Stursova M."/>
            <person name="Weitz H."/>
            <person name="Taylor A."/>
            <person name="Grigoriev I.V."/>
            <person name="Nagy L.G."/>
            <person name="Martin F."/>
            <person name="Kauserud H."/>
        </authorList>
    </citation>
    <scope>NUCLEOTIDE SEQUENCE</scope>
    <source>
        <strain evidence="4">CBHHK002</strain>
    </source>
</reference>